<dbReference type="EMBL" id="UYJE01009222">
    <property type="protein sequence ID" value="VDI71302.1"/>
    <property type="molecule type" value="Genomic_DNA"/>
</dbReference>
<evidence type="ECO:0000259" key="1">
    <source>
        <dbReference type="Pfam" id="PF16178"/>
    </source>
</evidence>
<dbReference type="GO" id="GO:0046983">
    <property type="term" value="F:protein dimerization activity"/>
    <property type="evidence" value="ECO:0007669"/>
    <property type="project" value="InterPro"/>
</dbReference>
<dbReference type="OrthoDB" id="6160860at2759"/>
<organism evidence="2 3">
    <name type="scientific">Mytilus galloprovincialis</name>
    <name type="common">Mediterranean mussel</name>
    <dbReference type="NCBI Taxonomy" id="29158"/>
    <lineage>
        <taxon>Eukaryota</taxon>
        <taxon>Metazoa</taxon>
        <taxon>Spiralia</taxon>
        <taxon>Lophotrochozoa</taxon>
        <taxon>Mollusca</taxon>
        <taxon>Bivalvia</taxon>
        <taxon>Autobranchia</taxon>
        <taxon>Pteriomorphia</taxon>
        <taxon>Mytilida</taxon>
        <taxon>Mytiloidea</taxon>
        <taxon>Mytilidae</taxon>
        <taxon>Mytilinae</taxon>
        <taxon>Mytilus</taxon>
    </lineage>
</organism>
<dbReference type="AlphaFoldDB" id="A0A8B6GYZ9"/>
<gene>
    <name evidence="2" type="ORF">MGAL_10B080758</name>
</gene>
<sequence>MARDQYVDKVYRNLEKRSESQLIDIVLIHPILKGTQSDDDELKIQAAVNIRKIFQKQLKNDGFEVSKTNINDQVYTKLRCSFKRLCIEAEKTNLQMPLRGMTYQQEMPTNICSKFIYNKFVTEKTVYPKSARFMVERIHLFENYKDPSRFFRQSVRTLLVNNILINMNIREVVSKNDITLLEDDDSMDST</sequence>
<dbReference type="Proteomes" id="UP000596742">
    <property type="component" value="Unassembled WGS sequence"/>
</dbReference>
<dbReference type="InterPro" id="IPR032394">
    <property type="entry name" value="Anoct_dimer"/>
</dbReference>
<feature type="domain" description="Anoctamin dimerisation" evidence="1">
    <location>
        <begin position="21"/>
        <end position="175"/>
    </location>
</feature>
<reference evidence="2" key="1">
    <citation type="submission" date="2018-11" db="EMBL/GenBank/DDBJ databases">
        <authorList>
            <person name="Alioto T."/>
            <person name="Alioto T."/>
        </authorList>
    </citation>
    <scope>NUCLEOTIDE SEQUENCE</scope>
</reference>
<keyword evidence="3" id="KW-1185">Reference proteome</keyword>
<accession>A0A8B6GYZ9</accession>
<evidence type="ECO:0000313" key="3">
    <source>
        <dbReference type="Proteomes" id="UP000596742"/>
    </source>
</evidence>
<evidence type="ECO:0000313" key="2">
    <source>
        <dbReference type="EMBL" id="VDI71302.1"/>
    </source>
</evidence>
<protein>
    <recommendedName>
        <fullName evidence="1">Anoctamin dimerisation domain-containing protein</fullName>
    </recommendedName>
</protein>
<feature type="non-terminal residue" evidence="2">
    <location>
        <position position="190"/>
    </location>
</feature>
<comment type="caution">
    <text evidence="2">The sequence shown here is derived from an EMBL/GenBank/DDBJ whole genome shotgun (WGS) entry which is preliminary data.</text>
</comment>
<dbReference type="Pfam" id="PF16178">
    <property type="entry name" value="Anoct_dimer"/>
    <property type="match status" value="1"/>
</dbReference>
<proteinExistence type="predicted"/>
<name>A0A8B6GYZ9_MYTGA</name>